<proteinExistence type="predicted"/>
<dbReference type="CTD" id="55732"/>
<dbReference type="OrthoDB" id="6088000at2759"/>
<sequence length="902" mass="100982">MSQTTLLEEVTSWSPETCGQELMSVLPKLVSMYQNTNNWEESIRILRIISEMFLPHLRVSDLEEECFSKVLPKVAKVFSSLMDEISKQIGELSSQNSELRSYLRNILQLMIQVLEVLSGVIRLLCAPDKSLTLGSIRSLPSCVLKLLKDTFEHCKDSEAVYCGRLSVVADLLQGLFKEAYTLQKGLMELLDKTAVENKISEEEISDIVIVIHSLLEICIVISNLDVALHANTWKFIIKQSIKHQALLEEHLRHGDIVTRLCDDLLASFYSSCELAEEMKQAGLQEAQCPEYKLFQKSAKMCRFFANTLVHYVKEFKAFLSKSCGRFYHLYLQIFSKLPPSLWSAPMAIPHGLELSSGTLTAVDVLVTQLLPCRAFVEVVLAPGQELVPETLFPHCLLLVSVVTKLRSQPEEVLCLWCEGSRFPEETPRPSVFQAVFRSFRRCSAERAAPLLVPGVMMNGQAQSQVTLHQHVCIQLCACVAALPASVFPNLERSMLEAVLQPDTQTALLATDIWCFLARFGTAELCLHHVKLAAHLIKSCPGESHHVIHLGLLLRRLLFLMTPQHQMELIEKFPPGLAENQPVWQHVLLRALSDDGRKRVQRDVAALASDVVGGWLEKGCRLGELEQVNVALSSLLVVAGEEAPECLLSAARLVKRLWPRICAQQVQKYPAVQQTVKLLFSISAVTLQKLDSSDICQALTCLSFLLSMACPDHVLLAGLDFLASLGGLFIPPEIQNQVLPKLCSLFSQLLGQTIWPLHQYALEAFSRFAEVTNHEEVIAQSLTSEGTKTKVVNFLSKKVNGEETGEARVKRLKEERHIYEQHCARLENEEEELLAGLEPCSKRARQLTSEEEEFEKHLQMAESTLAALHSLAKRTPAPQWASTRLRELQTLITQIGTAGPPRT</sequence>
<organism evidence="2 3">
    <name type="scientific">Paramormyrops kingsleyae</name>
    <dbReference type="NCBI Taxonomy" id="1676925"/>
    <lineage>
        <taxon>Eukaryota</taxon>
        <taxon>Metazoa</taxon>
        <taxon>Chordata</taxon>
        <taxon>Craniata</taxon>
        <taxon>Vertebrata</taxon>
        <taxon>Euteleostomi</taxon>
        <taxon>Actinopterygii</taxon>
        <taxon>Neopterygii</taxon>
        <taxon>Teleostei</taxon>
        <taxon>Osteoglossocephala</taxon>
        <taxon>Osteoglossomorpha</taxon>
        <taxon>Osteoglossiformes</taxon>
        <taxon>Mormyridae</taxon>
        <taxon>Paramormyrops</taxon>
    </lineage>
</organism>
<dbReference type="PANTHER" id="PTHR16071:SF2">
    <property type="entry name" value="FIGNL1-INTERACTING REGULATOR OF RECOMBINATION AND MITOSIS"/>
    <property type="match status" value="1"/>
</dbReference>
<dbReference type="InterPro" id="IPR016024">
    <property type="entry name" value="ARM-type_fold"/>
</dbReference>
<keyword evidence="1" id="KW-0175">Coiled coil</keyword>
<dbReference type="Ensembl" id="ENSPKIT00000004618.1">
    <property type="protein sequence ID" value="ENSPKIP00000023922.1"/>
    <property type="gene ID" value="ENSPKIG00000007367.1"/>
</dbReference>
<dbReference type="PANTHER" id="PTHR16071">
    <property type="entry name" value="CHROMOSOME 1 OPEN READING FRAME 112"/>
    <property type="match status" value="1"/>
</dbReference>
<feature type="coiled-coil region" evidence="1">
    <location>
        <begin position="808"/>
        <end position="863"/>
    </location>
</feature>
<name>A0A3B3RZN4_9TELE</name>
<dbReference type="SUPFAM" id="SSF48371">
    <property type="entry name" value="ARM repeat"/>
    <property type="match status" value="1"/>
</dbReference>
<protein>
    <submittedName>
        <fullName evidence="2">Fignl1 interacting regulator of recombination and mitosis</fullName>
    </submittedName>
</protein>
<dbReference type="Pfam" id="PF14868">
    <property type="entry name" value="DUF4487"/>
    <property type="match status" value="1"/>
</dbReference>
<keyword evidence="3" id="KW-1185">Reference proteome</keyword>
<dbReference type="KEGG" id="pki:111840133"/>
<dbReference type="AlphaFoldDB" id="A0A3B3RZN4"/>
<dbReference type="STRING" id="1676925.ENSPKIP00000023922"/>
<accession>A0A3B3RZN4</accession>
<dbReference type="InterPro" id="IPR027902">
    <property type="entry name" value="DUF4487"/>
</dbReference>
<evidence type="ECO:0000313" key="3">
    <source>
        <dbReference type="Proteomes" id="UP000261540"/>
    </source>
</evidence>
<evidence type="ECO:0000313" key="2">
    <source>
        <dbReference type="Ensembl" id="ENSPKIP00000023922.1"/>
    </source>
</evidence>
<reference evidence="2" key="2">
    <citation type="submission" date="2025-09" db="UniProtKB">
        <authorList>
            <consortium name="Ensembl"/>
        </authorList>
    </citation>
    <scope>IDENTIFICATION</scope>
</reference>
<dbReference type="GeneTree" id="ENSGT00390000004791"/>
<evidence type="ECO:0000256" key="1">
    <source>
        <dbReference type="SAM" id="Coils"/>
    </source>
</evidence>
<dbReference type="Proteomes" id="UP000261540">
    <property type="component" value="Unplaced"/>
</dbReference>
<reference evidence="2" key="1">
    <citation type="submission" date="2025-08" db="UniProtKB">
        <authorList>
            <consortium name="Ensembl"/>
        </authorList>
    </citation>
    <scope>IDENTIFICATION</scope>
</reference>